<name>A0A517Q5C6_9PLAN</name>
<reference evidence="1 2" key="1">
    <citation type="submission" date="2019-03" db="EMBL/GenBank/DDBJ databases">
        <title>Deep-cultivation of Planctomycetes and their phenomic and genomic characterization uncovers novel biology.</title>
        <authorList>
            <person name="Wiegand S."/>
            <person name="Jogler M."/>
            <person name="Boedeker C."/>
            <person name="Pinto D."/>
            <person name="Vollmers J."/>
            <person name="Rivas-Marin E."/>
            <person name="Kohn T."/>
            <person name="Peeters S.H."/>
            <person name="Heuer A."/>
            <person name="Rast P."/>
            <person name="Oberbeckmann S."/>
            <person name="Bunk B."/>
            <person name="Jeske O."/>
            <person name="Meyerdierks A."/>
            <person name="Storesund J.E."/>
            <person name="Kallscheuer N."/>
            <person name="Luecker S."/>
            <person name="Lage O.M."/>
            <person name="Pohl T."/>
            <person name="Merkel B.J."/>
            <person name="Hornburger P."/>
            <person name="Mueller R.-W."/>
            <person name="Bruemmer F."/>
            <person name="Labrenz M."/>
            <person name="Spormann A.M."/>
            <person name="Op den Camp H."/>
            <person name="Overmann J."/>
            <person name="Amann R."/>
            <person name="Jetten M.S.M."/>
            <person name="Mascher T."/>
            <person name="Medema M.H."/>
            <person name="Devos D.P."/>
            <person name="Kaster A.-K."/>
            <person name="Ovreas L."/>
            <person name="Rohde M."/>
            <person name="Galperin M.Y."/>
            <person name="Jogler C."/>
        </authorList>
    </citation>
    <scope>NUCLEOTIDE SEQUENCE [LARGE SCALE GENOMIC DNA]</scope>
    <source>
        <strain evidence="1 2">Enr10</strain>
    </source>
</reference>
<sequence>MKRSSFPFHKLVQGKIQTTTTLDGEIYISSGDLCKLLEHMGTVAGRLVKCAPHPLFAMQMETIKNTFEATSEAVKASTRDEKSKQPSAN</sequence>
<dbReference type="AlphaFoldDB" id="A0A517Q5C6"/>
<organism evidence="1 2">
    <name type="scientific">Gimesia panareensis</name>
    <dbReference type="NCBI Taxonomy" id="2527978"/>
    <lineage>
        <taxon>Bacteria</taxon>
        <taxon>Pseudomonadati</taxon>
        <taxon>Planctomycetota</taxon>
        <taxon>Planctomycetia</taxon>
        <taxon>Planctomycetales</taxon>
        <taxon>Planctomycetaceae</taxon>
        <taxon>Gimesia</taxon>
    </lineage>
</organism>
<keyword evidence="2" id="KW-1185">Reference proteome</keyword>
<dbReference type="RefSeq" id="WP_145440206.1">
    <property type="nucleotide sequence ID" value="NZ_CP037421.1"/>
</dbReference>
<dbReference type="Proteomes" id="UP000315647">
    <property type="component" value="Chromosome"/>
</dbReference>
<accession>A0A517Q5C6</accession>
<evidence type="ECO:0000313" key="1">
    <source>
        <dbReference type="EMBL" id="QDT26831.1"/>
    </source>
</evidence>
<evidence type="ECO:0000313" key="2">
    <source>
        <dbReference type="Proteomes" id="UP000315647"/>
    </source>
</evidence>
<proteinExistence type="predicted"/>
<protein>
    <submittedName>
        <fullName evidence="1">Uncharacterized protein</fullName>
    </submittedName>
</protein>
<dbReference type="EMBL" id="CP037421">
    <property type="protein sequence ID" value="QDT26831.1"/>
    <property type="molecule type" value="Genomic_DNA"/>
</dbReference>
<gene>
    <name evidence="1" type="ORF">Enr10x_21410</name>
</gene>